<dbReference type="SMART" id="SM00248">
    <property type="entry name" value="ANK"/>
    <property type="match status" value="3"/>
</dbReference>
<evidence type="ECO:0000256" key="1">
    <source>
        <dbReference type="PROSITE-ProRule" id="PRU00023"/>
    </source>
</evidence>
<accession>A0A8S1QK92</accession>
<sequence length="205" mass="23456">MNNQKQQLDQLKYALWLAIMQNKNEQIVQFFNSPKIEINVNVNLTNQGITALHQAASNGNLNLVQFLVAIQKADIDQQDLVICNGKISLEELRFILHVQLAILQQLIIQFNQRPKLIFKQLKGGESPIMKAAQFHQSQLLIYLIQTHSDKINWNLVNKLGHNVLHIFRISSVNSLEKQTQIYTPINDVIIELMALISVEGQQTVQ</sequence>
<dbReference type="Pfam" id="PF12796">
    <property type="entry name" value="Ank_2"/>
    <property type="match status" value="1"/>
</dbReference>
<dbReference type="PROSITE" id="PS50088">
    <property type="entry name" value="ANK_REPEAT"/>
    <property type="match status" value="1"/>
</dbReference>
<dbReference type="EMBL" id="CAJJDM010000178">
    <property type="protein sequence ID" value="CAD8116079.1"/>
    <property type="molecule type" value="Genomic_DNA"/>
</dbReference>
<evidence type="ECO:0000313" key="2">
    <source>
        <dbReference type="EMBL" id="CAD8116079.1"/>
    </source>
</evidence>
<keyword evidence="3" id="KW-1185">Reference proteome</keyword>
<proteinExistence type="predicted"/>
<name>A0A8S1QK92_PARPR</name>
<dbReference type="PROSITE" id="PS50297">
    <property type="entry name" value="ANK_REP_REGION"/>
    <property type="match status" value="1"/>
</dbReference>
<gene>
    <name evidence="2" type="ORF">PPRIM_AZ9-3.1.T1690019</name>
</gene>
<dbReference type="AlphaFoldDB" id="A0A8S1QK92"/>
<keyword evidence="1" id="KW-0040">ANK repeat</keyword>
<comment type="caution">
    <text evidence="2">The sequence shown here is derived from an EMBL/GenBank/DDBJ whole genome shotgun (WGS) entry which is preliminary data.</text>
</comment>
<evidence type="ECO:0008006" key="4">
    <source>
        <dbReference type="Google" id="ProtNLM"/>
    </source>
</evidence>
<feature type="repeat" description="ANK" evidence="1">
    <location>
        <begin position="47"/>
        <end position="68"/>
    </location>
</feature>
<dbReference type="InterPro" id="IPR002110">
    <property type="entry name" value="Ankyrin_rpt"/>
</dbReference>
<dbReference type="Proteomes" id="UP000688137">
    <property type="component" value="Unassembled WGS sequence"/>
</dbReference>
<reference evidence="2" key="1">
    <citation type="submission" date="2021-01" db="EMBL/GenBank/DDBJ databases">
        <authorList>
            <consortium name="Genoscope - CEA"/>
            <person name="William W."/>
        </authorList>
    </citation>
    <scope>NUCLEOTIDE SEQUENCE</scope>
</reference>
<organism evidence="2 3">
    <name type="scientific">Paramecium primaurelia</name>
    <dbReference type="NCBI Taxonomy" id="5886"/>
    <lineage>
        <taxon>Eukaryota</taxon>
        <taxon>Sar</taxon>
        <taxon>Alveolata</taxon>
        <taxon>Ciliophora</taxon>
        <taxon>Intramacronucleata</taxon>
        <taxon>Oligohymenophorea</taxon>
        <taxon>Peniculida</taxon>
        <taxon>Parameciidae</taxon>
        <taxon>Paramecium</taxon>
    </lineage>
</organism>
<evidence type="ECO:0000313" key="3">
    <source>
        <dbReference type="Proteomes" id="UP000688137"/>
    </source>
</evidence>
<protein>
    <recommendedName>
        <fullName evidence="4">Ankyrin repeat-containing protein</fullName>
    </recommendedName>
</protein>